<feature type="non-terminal residue" evidence="1">
    <location>
        <position position="1"/>
    </location>
</feature>
<evidence type="ECO:0000313" key="1">
    <source>
        <dbReference type="EMBL" id="PNX66206.1"/>
    </source>
</evidence>
<comment type="caution">
    <text evidence="1">The sequence shown here is derived from an EMBL/GenBank/DDBJ whole genome shotgun (WGS) entry which is preliminary data.</text>
</comment>
<accession>A0A2K3KIV1</accession>
<organism evidence="1 2">
    <name type="scientific">Trifolium pratense</name>
    <name type="common">Red clover</name>
    <dbReference type="NCBI Taxonomy" id="57577"/>
    <lineage>
        <taxon>Eukaryota</taxon>
        <taxon>Viridiplantae</taxon>
        <taxon>Streptophyta</taxon>
        <taxon>Embryophyta</taxon>
        <taxon>Tracheophyta</taxon>
        <taxon>Spermatophyta</taxon>
        <taxon>Magnoliopsida</taxon>
        <taxon>eudicotyledons</taxon>
        <taxon>Gunneridae</taxon>
        <taxon>Pentapetalae</taxon>
        <taxon>rosids</taxon>
        <taxon>fabids</taxon>
        <taxon>Fabales</taxon>
        <taxon>Fabaceae</taxon>
        <taxon>Papilionoideae</taxon>
        <taxon>50 kb inversion clade</taxon>
        <taxon>NPAAA clade</taxon>
        <taxon>Hologalegina</taxon>
        <taxon>IRL clade</taxon>
        <taxon>Trifolieae</taxon>
        <taxon>Trifolium</taxon>
    </lineage>
</organism>
<reference evidence="1 2" key="2">
    <citation type="journal article" date="2017" name="Front. Plant Sci.">
        <title>Gene Classification and Mining of Molecular Markers Useful in Red Clover (Trifolium pratense) Breeding.</title>
        <authorList>
            <person name="Istvanek J."/>
            <person name="Dluhosova J."/>
            <person name="Dluhos P."/>
            <person name="Patkova L."/>
            <person name="Nedelnik J."/>
            <person name="Repkova J."/>
        </authorList>
    </citation>
    <scope>NUCLEOTIDE SEQUENCE [LARGE SCALE GENOMIC DNA]</scope>
    <source>
        <strain evidence="2">cv. Tatra</strain>
        <tissue evidence="1">Young leaves</tissue>
    </source>
</reference>
<name>A0A2K3KIV1_TRIPR</name>
<reference evidence="1 2" key="1">
    <citation type="journal article" date="2014" name="Am. J. Bot.">
        <title>Genome assembly and annotation for red clover (Trifolium pratense; Fabaceae).</title>
        <authorList>
            <person name="Istvanek J."/>
            <person name="Jaros M."/>
            <person name="Krenek A."/>
            <person name="Repkova J."/>
        </authorList>
    </citation>
    <scope>NUCLEOTIDE SEQUENCE [LARGE SCALE GENOMIC DNA]</scope>
    <source>
        <strain evidence="2">cv. Tatra</strain>
        <tissue evidence="1">Young leaves</tissue>
    </source>
</reference>
<sequence length="43" mass="4427">NNSVEILLFPASKRDDFANMHPMAVARSGGSGDGPLRGGVVEG</sequence>
<dbReference type="Proteomes" id="UP000236291">
    <property type="component" value="Unassembled WGS sequence"/>
</dbReference>
<dbReference type="AlphaFoldDB" id="A0A2K3KIV1"/>
<evidence type="ECO:0000313" key="2">
    <source>
        <dbReference type="Proteomes" id="UP000236291"/>
    </source>
</evidence>
<proteinExistence type="predicted"/>
<protein>
    <submittedName>
        <fullName evidence="1">Uncharacterized protein</fullName>
    </submittedName>
</protein>
<dbReference type="EMBL" id="ASHM01190286">
    <property type="protein sequence ID" value="PNX66206.1"/>
    <property type="molecule type" value="Genomic_DNA"/>
</dbReference>
<gene>
    <name evidence="1" type="ORF">L195_g062948</name>
</gene>